<evidence type="ECO:0000256" key="2">
    <source>
        <dbReference type="ARBA" id="ARBA00005417"/>
    </source>
</evidence>
<comment type="similarity">
    <text evidence="2">Belongs to the ABC transporter superfamily.</text>
</comment>
<accession>A0A8J4E5R5</accession>
<proteinExistence type="inferred from homology"/>
<dbReference type="GO" id="GO:0046677">
    <property type="term" value="P:response to antibiotic"/>
    <property type="evidence" value="ECO:0007669"/>
    <property type="project" value="UniProtKB-KW"/>
</dbReference>
<evidence type="ECO:0000256" key="5">
    <source>
        <dbReference type="ARBA" id="ARBA00022840"/>
    </source>
</evidence>
<dbReference type="PROSITE" id="PS50893">
    <property type="entry name" value="ABC_TRANSPORTER_2"/>
    <property type="match status" value="1"/>
</dbReference>
<keyword evidence="3" id="KW-0813">Transport</keyword>
<dbReference type="RefSeq" id="WP_204009553.1">
    <property type="nucleotide sequence ID" value="NZ_BOPG01000091.1"/>
</dbReference>
<organism evidence="9 10">
    <name type="scientific">Virgisporangium aurantiacum</name>
    <dbReference type="NCBI Taxonomy" id="175570"/>
    <lineage>
        <taxon>Bacteria</taxon>
        <taxon>Bacillati</taxon>
        <taxon>Actinomycetota</taxon>
        <taxon>Actinomycetes</taxon>
        <taxon>Micromonosporales</taxon>
        <taxon>Micromonosporaceae</taxon>
        <taxon>Virgisporangium</taxon>
    </lineage>
</organism>
<dbReference type="SUPFAM" id="SSF52540">
    <property type="entry name" value="P-loop containing nucleoside triphosphate hydrolases"/>
    <property type="match status" value="1"/>
</dbReference>
<name>A0A8J4E5R5_9ACTN</name>
<dbReference type="Pfam" id="PF00005">
    <property type="entry name" value="ABC_tran"/>
    <property type="match status" value="1"/>
</dbReference>
<dbReference type="InterPro" id="IPR003593">
    <property type="entry name" value="AAA+_ATPase"/>
</dbReference>
<keyword evidence="6" id="KW-0046">Antibiotic resistance</keyword>
<comment type="caution">
    <text evidence="9">The sequence shown here is derived from an EMBL/GenBank/DDBJ whole genome shotgun (WGS) entry which is preliminary data.</text>
</comment>
<feature type="region of interest" description="Disordered" evidence="7">
    <location>
        <begin position="1"/>
        <end position="32"/>
    </location>
</feature>
<dbReference type="InterPro" id="IPR050763">
    <property type="entry name" value="ABC_transporter_ATP-binding"/>
</dbReference>
<evidence type="ECO:0000313" key="9">
    <source>
        <dbReference type="EMBL" id="GIJ63325.1"/>
    </source>
</evidence>
<dbReference type="Gene3D" id="3.40.50.300">
    <property type="entry name" value="P-loop containing nucleotide triphosphate hydrolases"/>
    <property type="match status" value="1"/>
</dbReference>
<evidence type="ECO:0000259" key="8">
    <source>
        <dbReference type="PROSITE" id="PS50893"/>
    </source>
</evidence>
<comment type="subcellular location">
    <subcellularLocation>
        <location evidence="1">Cell membrane</location>
        <topology evidence="1">Peripheral membrane protein</topology>
    </subcellularLocation>
</comment>
<reference evidence="9" key="1">
    <citation type="submission" date="2021-01" db="EMBL/GenBank/DDBJ databases">
        <title>Whole genome shotgun sequence of Virgisporangium aurantiacum NBRC 16421.</title>
        <authorList>
            <person name="Komaki H."/>
            <person name="Tamura T."/>
        </authorList>
    </citation>
    <scope>NUCLEOTIDE SEQUENCE</scope>
    <source>
        <strain evidence="9">NBRC 16421</strain>
    </source>
</reference>
<keyword evidence="4" id="KW-0547">Nucleotide-binding</keyword>
<dbReference type="GO" id="GO:0005886">
    <property type="term" value="C:plasma membrane"/>
    <property type="evidence" value="ECO:0007669"/>
    <property type="project" value="UniProtKB-SubCell"/>
</dbReference>
<feature type="compositionally biased region" description="Basic and acidic residues" evidence="7">
    <location>
        <begin position="1"/>
        <end position="10"/>
    </location>
</feature>
<dbReference type="InterPro" id="IPR003439">
    <property type="entry name" value="ABC_transporter-like_ATP-bd"/>
</dbReference>
<gene>
    <name evidence="9" type="ORF">Vau01_108410</name>
</gene>
<keyword evidence="5 9" id="KW-0067">ATP-binding</keyword>
<dbReference type="Proteomes" id="UP000612585">
    <property type="component" value="Unassembled WGS sequence"/>
</dbReference>
<evidence type="ECO:0000256" key="3">
    <source>
        <dbReference type="ARBA" id="ARBA00022448"/>
    </source>
</evidence>
<dbReference type="GO" id="GO:0005524">
    <property type="term" value="F:ATP binding"/>
    <property type="evidence" value="ECO:0007669"/>
    <property type="project" value="UniProtKB-KW"/>
</dbReference>
<dbReference type="InterPro" id="IPR027417">
    <property type="entry name" value="P-loop_NTPase"/>
</dbReference>
<dbReference type="GO" id="GO:0016887">
    <property type="term" value="F:ATP hydrolysis activity"/>
    <property type="evidence" value="ECO:0007669"/>
    <property type="project" value="InterPro"/>
</dbReference>
<protein>
    <submittedName>
        <fullName evidence="9">ABC transporter ATP-binding protein</fullName>
    </submittedName>
</protein>
<evidence type="ECO:0000256" key="1">
    <source>
        <dbReference type="ARBA" id="ARBA00004202"/>
    </source>
</evidence>
<evidence type="ECO:0000256" key="4">
    <source>
        <dbReference type="ARBA" id="ARBA00022741"/>
    </source>
</evidence>
<dbReference type="SMART" id="SM00382">
    <property type="entry name" value="AAA"/>
    <property type="match status" value="1"/>
</dbReference>
<evidence type="ECO:0000256" key="7">
    <source>
        <dbReference type="SAM" id="MobiDB-lite"/>
    </source>
</evidence>
<dbReference type="AlphaFoldDB" id="A0A8J4E5R5"/>
<dbReference type="PANTHER" id="PTHR42711">
    <property type="entry name" value="ABC TRANSPORTER ATP-BINDING PROTEIN"/>
    <property type="match status" value="1"/>
</dbReference>
<sequence>MTIHADRDTSTEDPATKPADTPADQPVATPARPTIRSRAWMFVCRLAGCEVDAPAAKAPADPGVVFESSKEPAAVLADQLTKTYSGGVTAARDVSLRAEAGEIVAVVGPNGAGKSTTLNMISGLLHPTSGSATVADVPTTDTRRLGVVLGVALQTSGLDPAMTGLEHFEVQGALYGLSRTVAAQRTKTLIETFGLTPYANRQASQYSIGLQRRLVLALALVHEPQVLVLDEPTAGLDPQSRRMVWEMLEQLRGQGRTIIFSTQLLEEADMLAQRIYVISDGKVVAEGSPAQLRRTFGEQSIRVRVPGSLDPAEAALAGLPTLTDPRRDGDSLVYTVGDANPDVTAVATRLTEAGIDYVEIAVGRPSLEDAFVRLTGDGVRVEPLLTMGSNGGPLCRCS</sequence>
<feature type="domain" description="ABC transporter" evidence="8">
    <location>
        <begin position="75"/>
        <end position="305"/>
    </location>
</feature>
<dbReference type="PANTHER" id="PTHR42711:SF5">
    <property type="entry name" value="ABC TRANSPORTER ATP-BINDING PROTEIN NATA"/>
    <property type="match status" value="1"/>
</dbReference>
<evidence type="ECO:0000256" key="6">
    <source>
        <dbReference type="ARBA" id="ARBA00023251"/>
    </source>
</evidence>
<dbReference type="EMBL" id="BOPG01000091">
    <property type="protein sequence ID" value="GIJ63325.1"/>
    <property type="molecule type" value="Genomic_DNA"/>
</dbReference>
<evidence type="ECO:0000313" key="10">
    <source>
        <dbReference type="Proteomes" id="UP000612585"/>
    </source>
</evidence>
<keyword evidence="10" id="KW-1185">Reference proteome</keyword>